<evidence type="ECO:0000313" key="2">
    <source>
        <dbReference type="Proteomes" id="UP001454036"/>
    </source>
</evidence>
<comment type="caution">
    <text evidence="1">The sequence shown here is derived from an EMBL/GenBank/DDBJ whole genome shotgun (WGS) entry which is preliminary data.</text>
</comment>
<dbReference type="AlphaFoldDB" id="A0AAV3NG14"/>
<gene>
    <name evidence="1" type="ORF">LIER_34909</name>
</gene>
<reference evidence="1 2" key="1">
    <citation type="submission" date="2024-01" db="EMBL/GenBank/DDBJ databases">
        <title>The complete chloroplast genome sequence of Lithospermum erythrorhizon: insights into the phylogenetic relationship among Boraginaceae species and the maternal lineages of purple gromwells.</title>
        <authorList>
            <person name="Okada T."/>
            <person name="Watanabe K."/>
        </authorList>
    </citation>
    <scope>NUCLEOTIDE SEQUENCE [LARGE SCALE GENOMIC DNA]</scope>
</reference>
<accession>A0AAV3NG14</accession>
<organism evidence="1 2">
    <name type="scientific">Lithospermum erythrorhizon</name>
    <name type="common">Purple gromwell</name>
    <name type="synonym">Lithospermum officinale var. erythrorhizon</name>
    <dbReference type="NCBI Taxonomy" id="34254"/>
    <lineage>
        <taxon>Eukaryota</taxon>
        <taxon>Viridiplantae</taxon>
        <taxon>Streptophyta</taxon>
        <taxon>Embryophyta</taxon>
        <taxon>Tracheophyta</taxon>
        <taxon>Spermatophyta</taxon>
        <taxon>Magnoliopsida</taxon>
        <taxon>eudicotyledons</taxon>
        <taxon>Gunneridae</taxon>
        <taxon>Pentapetalae</taxon>
        <taxon>asterids</taxon>
        <taxon>lamiids</taxon>
        <taxon>Boraginales</taxon>
        <taxon>Boraginaceae</taxon>
        <taxon>Boraginoideae</taxon>
        <taxon>Lithospermeae</taxon>
        <taxon>Lithospermum</taxon>
    </lineage>
</organism>
<name>A0AAV3NG14_LITER</name>
<protein>
    <submittedName>
        <fullName evidence="1">Uncharacterized protein</fullName>
    </submittedName>
</protein>
<dbReference type="EMBL" id="BAABME010014915">
    <property type="protein sequence ID" value="GAA0138270.1"/>
    <property type="molecule type" value="Genomic_DNA"/>
</dbReference>
<dbReference type="Proteomes" id="UP001454036">
    <property type="component" value="Unassembled WGS sequence"/>
</dbReference>
<proteinExistence type="predicted"/>
<evidence type="ECO:0000313" key="1">
    <source>
        <dbReference type="EMBL" id="GAA0138270.1"/>
    </source>
</evidence>
<keyword evidence="2" id="KW-1185">Reference proteome</keyword>
<sequence>MLILFLLDPPHICPGEPVFELFKGGLPYHLVEERGFPCLLPPLRGEFVGPWLAPGFLVPGEYGYKFPPHLPRRPISPRESPFLGVGSVIGFAASRCAVHPVRKLTVSGASVGHYFAVGCADLAHWSLEGGFRHARLILK</sequence>